<dbReference type="Gene3D" id="1.20.272.40">
    <property type="match status" value="1"/>
</dbReference>
<feature type="domain" description="Helicase ATP-binding" evidence="6">
    <location>
        <begin position="367"/>
        <end position="568"/>
    </location>
</feature>
<evidence type="ECO:0000256" key="3">
    <source>
        <dbReference type="ARBA" id="ARBA00022806"/>
    </source>
</evidence>
<evidence type="ECO:0000313" key="9">
    <source>
        <dbReference type="Proteomes" id="UP000215224"/>
    </source>
</evidence>
<dbReference type="InterPro" id="IPR050699">
    <property type="entry name" value="RNA-DNA_Helicase"/>
</dbReference>
<dbReference type="AlphaFoldDB" id="A0A223KQY3"/>
<evidence type="ECO:0000313" key="8">
    <source>
        <dbReference type="EMBL" id="AST91846.1"/>
    </source>
</evidence>
<dbReference type="GO" id="GO:0016787">
    <property type="term" value="F:hydrolase activity"/>
    <property type="evidence" value="ECO:0007669"/>
    <property type="project" value="UniProtKB-KW"/>
</dbReference>
<evidence type="ECO:0000256" key="4">
    <source>
        <dbReference type="ARBA" id="ARBA00022840"/>
    </source>
</evidence>
<protein>
    <submittedName>
        <fullName evidence="8">RNA helicase</fullName>
    </submittedName>
</protein>
<dbReference type="GO" id="GO:0005524">
    <property type="term" value="F:ATP binding"/>
    <property type="evidence" value="ECO:0007669"/>
    <property type="project" value="UniProtKB-KW"/>
</dbReference>
<dbReference type="EMBL" id="CP018866">
    <property type="protein sequence ID" value="AST91846.1"/>
    <property type="molecule type" value="Genomic_DNA"/>
</dbReference>
<evidence type="ECO:0000259" key="7">
    <source>
        <dbReference type="PROSITE" id="PS51194"/>
    </source>
</evidence>
<organism evidence="8 9">
    <name type="scientific">Sutcliffiella cohnii</name>
    <dbReference type="NCBI Taxonomy" id="33932"/>
    <lineage>
        <taxon>Bacteria</taxon>
        <taxon>Bacillati</taxon>
        <taxon>Bacillota</taxon>
        <taxon>Bacilli</taxon>
        <taxon>Bacillales</taxon>
        <taxon>Bacillaceae</taxon>
        <taxon>Sutcliffiella</taxon>
    </lineage>
</organism>
<dbReference type="STRING" id="1314751.GCA_001591425_00164"/>
<feature type="domain" description="Helicase C-terminal" evidence="7">
    <location>
        <begin position="519"/>
        <end position="672"/>
    </location>
</feature>
<keyword evidence="2" id="KW-0378">Hydrolase</keyword>
<gene>
    <name evidence="8" type="ORF">BC6307_11445</name>
</gene>
<keyword evidence="4" id="KW-0067">ATP-binding</keyword>
<feature type="coiled-coil region" evidence="5">
    <location>
        <begin position="329"/>
        <end position="356"/>
    </location>
</feature>
<evidence type="ECO:0000256" key="2">
    <source>
        <dbReference type="ARBA" id="ARBA00022801"/>
    </source>
</evidence>
<dbReference type="SMART" id="SM00490">
    <property type="entry name" value="HELICc"/>
    <property type="match status" value="1"/>
</dbReference>
<evidence type="ECO:0000259" key="6">
    <source>
        <dbReference type="PROSITE" id="PS51192"/>
    </source>
</evidence>
<keyword evidence="5" id="KW-0175">Coiled coil</keyword>
<keyword evidence="3 8" id="KW-0347">Helicase</keyword>
<dbReference type="Proteomes" id="UP000215224">
    <property type="component" value="Chromosome"/>
</dbReference>
<keyword evidence="1" id="KW-0547">Nucleotide-binding</keyword>
<dbReference type="SMART" id="SM00487">
    <property type="entry name" value="DEXDc"/>
    <property type="match status" value="1"/>
</dbReference>
<dbReference type="PROSITE" id="PS51194">
    <property type="entry name" value="HELICASE_CTER"/>
    <property type="match status" value="1"/>
</dbReference>
<dbReference type="PROSITE" id="PS51192">
    <property type="entry name" value="HELICASE_ATP_BIND_1"/>
    <property type="match status" value="1"/>
</dbReference>
<dbReference type="Pfam" id="PF22527">
    <property type="entry name" value="DEXQc_Suv3"/>
    <property type="match status" value="1"/>
</dbReference>
<dbReference type="Pfam" id="PF00271">
    <property type="entry name" value="Helicase_C"/>
    <property type="match status" value="1"/>
</dbReference>
<dbReference type="GO" id="GO:0004386">
    <property type="term" value="F:helicase activity"/>
    <property type="evidence" value="ECO:0007669"/>
    <property type="project" value="UniProtKB-KW"/>
</dbReference>
<dbReference type="PANTHER" id="PTHR12131">
    <property type="entry name" value="ATP-DEPENDENT RNA AND DNA HELICASE"/>
    <property type="match status" value="1"/>
</dbReference>
<dbReference type="SUPFAM" id="SSF52540">
    <property type="entry name" value="P-loop containing nucleoside triphosphate hydrolases"/>
    <property type="match status" value="1"/>
</dbReference>
<dbReference type="RefSeq" id="WP_066410927.1">
    <property type="nucleotide sequence ID" value="NZ_CP018866.1"/>
</dbReference>
<name>A0A223KQY3_9BACI</name>
<proteinExistence type="predicted"/>
<dbReference type="PANTHER" id="PTHR12131:SF1">
    <property type="entry name" value="ATP-DEPENDENT RNA HELICASE SUPV3L1, MITOCHONDRIAL-RELATED"/>
    <property type="match status" value="1"/>
</dbReference>
<dbReference type="InterPro" id="IPR027417">
    <property type="entry name" value="P-loop_NTPase"/>
</dbReference>
<accession>A0A223KQY3</accession>
<dbReference type="InterPro" id="IPR014001">
    <property type="entry name" value="Helicase_ATP-bd"/>
</dbReference>
<dbReference type="KEGG" id="bcoh:BC6307_11445"/>
<reference evidence="8 9" key="1">
    <citation type="submission" date="2016-12" db="EMBL/GenBank/DDBJ databases">
        <title>The whole genome sequencing and assembly of Bacillus cohnii DSM 6307T strain.</title>
        <authorList>
            <person name="Lee Y.-J."/>
            <person name="Yi H."/>
            <person name="Bahn Y.-S."/>
            <person name="Kim J.F."/>
            <person name="Lee D.-W."/>
        </authorList>
    </citation>
    <scope>NUCLEOTIDE SEQUENCE [LARGE SCALE GENOMIC DNA]</scope>
    <source>
        <strain evidence="8 9">DSM 6307</strain>
    </source>
</reference>
<keyword evidence="9" id="KW-1185">Reference proteome</keyword>
<dbReference type="Gene3D" id="3.40.50.300">
    <property type="entry name" value="P-loop containing nucleotide triphosphate hydrolases"/>
    <property type="match status" value="2"/>
</dbReference>
<evidence type="ECO:0000256" key="1">
    <source>
        <dbReference type="ARBA" id="ARBA00022741"/>
    </source>
</evidence>
<dbReference type="InterPro" id="IPR001650">
    <property type="entry name" value="Helicase_C-like"/>
</dbReference>
<dbReference type="InterPro" id="IPR055206">
    <property type="entry name" value="DEXQc_SUV3"/>
</dbReference>
<evidence type="ECO:0000256" key="5">
    <source>
        <dbReference type="SAM" id="Coils"/>
    </source>
</evidence>
<sequence length="856" mass="102470">MSKFQYVYEQSVEQTKAKIIEDLIKYFEQKEELPTYEQYVKDRHHYIDQIWVNVWLNKVTNDIPRKEKKLFLKDRDYEVEEVDRKIINRLFRNEVRDYEPFRVLEWIEAEFGKDEEHWKQLYENARTTFLQKENEKKLQVKKDEVWNQLQQQTLKIIEHEKDNYYIYVRNFLASEISNDFNSKVKYKSVETYRLEEILIEDGVFEFKDYRTVGEFFAELTGNVHYTEHWSDVAFEYETYYFLYERRLYKFLQKFISTQLVEEIDTETKVQYKDLFQKNLSSREIQKNVNHYLELLIHEYMEEIVTEYIDHLLLLNEMTFDLSEHKKLYHQQVKERAIRKEEELAEERRKKEEEERMLHDIFGREYEASINKGMKYVLHIGETNTGKTYHALQRMEQAESGLYLAPLRLLALEVFDTLNNRGIPCSLKTGEEERVIAEAMHVSCTVEMFHEKDFYEVIVIDEAQMLADRDRGYSWYKAITKARAKEIHIIGSNNIKSMLLQLLDGAQVELNEYKRDIPLQVEEKEFKLTHAKKADAIVCFSRRRVLETASILQNNGHSVSMIYGSMPPETRKKQIQRFLKGETTIIVATDAIGMGLNLPIRRVVFLETEKFDGIRRRRLTSQEVKQIAGRAGRKGIYNVGKVAFTQYVREMATLLEKEDEHVQTFAIAPTATILERFQKYSRKLELFFTLWEKFESPPGTTKASLQEEQYLYETVKDTIIEARIPLQELYHFLHLPFATREQVLVEQWYSTMLCIAEGQELPEPVLKNDSLENIELTYKAIGLHLLFLYRLDKRTEALYWERIRETYSDQAHERLNSDVQLMKKRCKICKKTLDPSYKYEVCDGCHYSRLRKKHKNY</sequence>